<organism evidence="8 9">
    <name type="scientific">Spodoptera exigua</name>
    <name type="common">Beet armyworm</name>
    <name type="synonym">Noctua fulgens</name>
    <dbReference type="NCBI Taxonomy" id="7107"/>
    <lineage>
        <taxon>Eukaryota</taxon>
        <taxon>Metazoa</taxon>
        <taxon>Ecdysozoa</taxon>
        <taxon>Arthropoda</taxon>
        <taxon>Hexapoda</taxon>
        <taxon>Insecta</taxon>
        <taxon>Pterygota</taxon>
        <taxon>Neoptera</taxon>
        <taxon>Endopterygota</taxon>
        <taxon>Lepidoptera</taxon>
        <taxon>Glossata</taxon>
        <taxon>Ditrysia</taxon>
        <taxon>Noctuoidea</taxon>
        <taxon>Noctuidae</taxon>
        <taxon>Amphipyrinae</taxon>
        <taxon>Spodoptera</taxon>
    </lineage>
</organism>
<dbReference type="GO" id="GO:0004482">
    <property type="term" value="F:mRNA 5'-cap (guanine-N7-)-methyltransferase activity"/>
    <property type="evidence" value="ECO:0007669"/>
    <property type="project" value="InterPro"/>
</dbReference>
<keyword evidence="4" id="KW-0804">Transcription</keyword>
<feature type="domain" description="RdRp catalytic" evidence="7">
    <location>
        <begin position="183"/>
        <end position="370"/>
    </location>
</feature>
<evidence type="ECO:0000256" key="6">
    <source>
        <dbReference type="SAM" id="MobiDB-lite"/>
    </source>
</evidence>
<feature type="region of interest" description="Disordered" evidence="6">
    <location>
        <begin position="89"/>
        <end position="121"/>
    </location>
</feature>
<dbReference type="GO" id="GO:0003968">
    <property type="term" value="F:RNA-directed RNA polymerase activity"/>
    <property type="evidence" value="ECO:0007669"/>
    <property type="project" value="InterPro"/>
</dbReference>
<sequence length="654" mass="74636">MKIGNKDEPGQAFTKNKKPMTREEVLYFVELIQNRPILTSRETNAASNKLKDEAWTSLVAAFNVKFGGYPKQKEQLKLKWDNLKKAARKRTQKIPKKRKSNILTTEKREGNKNKAKKIKAEDGRRERNLAIAEYLRKKTEKLELEIKLLKLAYREKLEAISIFYLSGLEVEINLNCAVGNNHLNGANHIDYEKWNNHQRGESNNPVFRVMGQFLGYPNLIARTHEFFEKSLIYYNGRPDLMCAADGTLYNKDPNKPVCWNGQKGGLEGLRQKGWSITNLLVIRREGRVENTRISILAQGDNQVICTQYKLQKVRTDEELDRCIQKVLRNNQRIMGNITQGTEILGLIINQSETIRSADYLNYGKVPIFRGKTMGLESKRWSRVTCVSNDQLPTIGNIMSTVSSNALSVGYFSESPTNAISHYNFIGNLALELSYHNPATKSALNKRLSPSEAKFYTSVHYRILLLYLDPSLGGICGVSLTRFLIRSFPDPLTEGLSFWKGIFPFVGRGLQSLINKIGNPQLCPYSRSHFPKLLENPLAINLRHGVNPVQVIKEEIKKSLITAKIQNHIVRHAVMHSRDEEQPLYAFLESITPRFLRFLSEYKAGTYLGMTEGLVGLFQNPKTVRNIFSSQMKKEIDNIIIVSEIQGSSKKNMYK</sequence>
<dbReference type="Pfam" id="PF13873">
    <property type="entry name" value="Myb_DNA-bind_5"/>
    <property type="match status" value="1"/>
</dbReference>
<evidence type="ECO:0000313" key="9">
    <source>
        <dbReference type="Proteomes" id="UP000648187"/>
    </source>
</evidence>
<evidence type="ECO:0000256" key="2">
    <source>
        <dbReference type="ARBA" id="ARBA00016807"/>
    </source>
</evidence>
<accession>A0A835GRS1</accession>
<dbReference type="Proteomes" id="UP000648187">
    <property type="component" value="Unassembled WGS sequence"/>
</dbReference>
<feature type="compositionally biased region" description="Basic residues" evidence="6">
    <location>
        <begin position="89"/>
        <end position="100"/>
    </location>
</feature>
<evidence type="ECO:0000256" key="3">
    <source>
        <dbReference type="ARBA" id="ARBA00023015"/>
    </source>
</evidence>
<proteinExistence type="predicted"/>
<dbReference type="GO" id="GO:0005524">
    <property type="term" value="F:ATP binding"/>
    <property type="evidence" value="ECO:0007669"/>
    <property type="project" value="InterPro"/>
</dbReference>
<reference evidence="8" key="1">
    <citation type="submission" date="2020-08" db="EMBL/GenBank/DDBJ databases">
        <title>Spodoptera exigua strain:BAW_Kor-Di-RS1 Genome sequencing and assembly.</title>
        <authorList>
            <person name="Kim J."/>
            <person name="Nam H.Y."/>
            <person name="Kwon M."/>
            <person name="Choi J.H."/>
            <person name="Cho S.R."/>
            <person name="Kim G.-H."/>
        </authorList>
    </citation>
    <scope>NUCLEOTIDE SEQUENCE</scope>
    <source>
        <strain evidence="8">BAW_Kor-Di-RS1</strain>
        <tissue evidence="8">Whole-body</tissue>
    </source>
</reference>
<comment type="subunit">
    <text evidence="1">Self-associates forming complexes of several hundred monomers.</text>
</comment>
<dbReference type="InterPro" id="IPR014023">
    <property type="entry name" value="Mononeg_RNA_pol_cat"/>
</dbReference>
<comment type="function">
    <text evidence="5">Involved in transvection phenomena (= synapsis-dependent gene expression), where the synaptic pairing of chromosomes carrying genes with which zeste interacts influences the expression of these genes. Zeste binds to DNA and stimulates transcription from a nearby promoter.</text>
</comment>
<evidence type="ECO:0000313" key="8">
    <source>
        <dbReference type="EMBL" id="KAF9424400.1"/>
    </source>
</evidence>
<dbReference type="EMBL" id="JACKWZ010000003">
    <property type="protein sequence ID" value="KAF9424400.1"/>
    <property type="molecule type" value="Genomic_DNA"/>
</dbReference>
<keyword evidence="9" id="KW-1185">Reference proteome</keyword>
<dbReference type="AlphaFoldDB" id="A0A835GRS1"/>
<evidence type="ECO:0000256" key="4">
    <source>
        <dbReference type="ARBA" id="ARBA00023163"/>
    </source>
</evidence>
<dbReference type="PROSITE" id="PS50526">
    <property type="entry name" value="RDRP_SSRNA_NEG_NONSEG"/>
    <property type="match status" value="1"/>
</dbReference>
<protein>
    <recommendedName>
        <fullName evidence="2">Regulatory protein zeste</fullName>
    </recommendedName>
</protein>
<gene>
    <name evidence="8" type="ORF">HW555_000539</name>
</gene>
<evidence type="ECO:0000259" key="7">
    <source>
        <dbReference type="PROSITE" id="PS50526"/>
    </source>
</evidence>
<evidence type="ECO:0000256" key="5">
    <source>
        <dbReference type="ARBA" id="ARBA00025466"/>
    </source>
</evidence>
<name>A0A835GRS1_SPOEX</name>
<comment type="caution">
    <text evidence="8">The sequence shown here is derived from an EMBL/GenBank/DDBJ whole genome shotgun (WGS) entry which is preliminary data.</text>
</comment>
<evidence type="ECO:0000256" key="1">
    <source>
        <dbReference type="ARBA" id="ARBA00011764"/>
    </source>
</evidence>
<dbReference type="Pfam" id="PF00946">
    <property type="entry name" value="Mononeg_RNA_pol"/>
    <property type="match status" value="1"/>
</dbReference>
<dbReference type="InterPro" id="IPR028002">
    <property type="entry name" value="Myb_DNA-bind_5"/>
</dbReference>
<keyword evidence="3" id="KW-0805">Transcription regulation</keyword>
<feature type="compositionally biased region" description="Basic and acidic residues" evidence="6">
    <location>
        <begin position="105"/>
        <end position="121"/>
    </location>
</feature>